<organism evidence="3 4">
    <name type="scientific">Bradyrhizobium manausense</name>
    <dbReference type="NCBI Taxonomy" id="989370"/>
    <lineage>
        <taxon>Bacteria</taxon>
        <taxon>Pseudomonadati</taxon>
        <taxon>Pseudomonadota</taxon>
        <taxon>Alphaproteobacteria</taxon>
        <taxon>Hyphomicrobiales</taxon>
        <taxon>Nitrobacteraceae</taxon>
        <taxon>Bradyrhizobium</taxon>
    </lineage>
</organism>
<protein>
    <submittedName>
        <fullName evidence="3">3-oxoacyl-ACP reductase</fullName>
    </submittedName>
</protein>
<proteinExistence type="inferred from homology"/>
<dbReference type="OrthoDB" id="9797020at2"/>
<dbReference type="STRING" id="989370.AOQ71_28205"/>
<evidence type="ECO:0000313" key="4">
    <source>
        <dbReference type="Proteomes" id="UP000051936"/>
    </source>
</evidence>
<dbReference type="EMBL" id="LJYG01000104">
    <property type="protein sequence ID" value="KRQ05517.1"/>
    <property type="molecule type" value="Genomic_DNA"/>
</dbReference>
<dbReference type="RefSeq" id="WP_057753469.1">
    <property type="nucleotide sequence ID" value="NZ_LJYG01000104.1"/>
</dbReference>
<gene>
    <name evidence="3" type="ORF">AOQ71_28205</name>
</gene>
<dbReference type="PANTHER" id="PTHR24321">
    <property type="entry name" value="DEHYDROGENASES, SHORT CHAIN"/>
    <property type="match status" value="1"/>
</dbReference>
<comment type="similarity">
    <text evidence="1">Belongs to the short-chain dehydrogenases/reductases (SDR) family.</text>
</comment>
<evidence type="ECO:0000256" key="2">
    <source>
        <dbReference type="ARBA" id="ARBA00023002"/>
    </source>
</evidence>
<comment type="caution">
    <text evidence="3">The sequence shown here is derived from an EMBL/GenBank/DDBJ whole genome shotgun (WGS) entry which is preliminary data.</text>
</comment>
<keyword evidence="4" id="KW-1185">Reference proteome</keyword>
<dbReference type="FunFam" id="3.40.50.720:FF:000084">
    <property type="entry name" value="Short-chain dehydrogenase reductase"/>
    <property type="match status" value="1"/>
</dbReference>
<dbReference type="SUPFAM" id="SSF51735">
    <property type="entry name" value="NAD(P)-binding Rossmann-fold domains"/>
    <property type="match status" value="1"/>
</dbReference>
<dbReference type="PANTHER" id="PTHR24321:SF15">
    <property type="entry name" value="OXIDOREDUCTASE UCPA"/>
    <property type="match status" value="1"/>
</dbReference>
<dbReference type="GO" id="GO:0016491">
    <property type="term" value="F:oxidoreductase activity"/>
    <property type="evidence" value="ECO:0007669"/>
    <property type="project" value="UniProtKB-KW"/>
</dbReference>
<dbReference type="PRINTS" id="PR00081">
    <property type="entry name" value="GDHRDH"/>
</dbReference>
<evidence type="ECO:0000313" key="3">
    <source>
        <dbReference type="EMBL" id="KRQ05517.1"/>
    </source>
</evidence>
<name>A0A0R3DBI7_9BRAD</name>
<dbReference type="PRINTS" id="PR00080">
    <property type="entry name" value="SDRFAMILY"/>
</dbReference>
<dbReference type="Proteomes" id="UP000051936">
    <property type="component" value="Unassembled WGS sequence"/>
</dbReference>
<dbReference type="Gene3D" id="3.40.50.720">
    <property type="entry name" value="NAD(P)-binding Rossmann-like Domain"/>
    <property type="match status" value="1"/>
</dbReference>
<keyword evidence="2" id="KW-0560">Oxidoreductase</keyword>
<dbReference type="CDD" id="cd05233">
    <property type="entry name" value="SDR_c"/>
    <property type="match status" value="1"/>
</dbReference>
<dbReference type="InterPro" id="IPR002347">
    <property type="entry name" value="SDR_fam"/>
</dbReference>
<dbReference type="NCBIfam" id="NF005559">
    <property type="entry name" value="PRK07231.1"/>
    <property type="match status" value="1"/>
</dbReference>
<dbReference type="AlphaFoldDB" id="A0A0R3DBI7"/>
<reference evidence="3 4" key="1">
    <citation type="submission" date="2015-09" db="EMBL/GenBank/DDBJ databases">
        <title>Draft Genome Sequence of Bradyrhizobium manausense Strain BR 3351T, a Novel Symbiotic Nitrogen-Fixing Alphaproteobacterium Isolated from Brazilian Amazon Rain Forest.</title>
        <authorList>
            <person name="De Araujo J.L."/>
            <person name="Zilli J.E."/>
        </authorList>
    </citation>
    <scope>NUCLEOTIDE SEQUENCE [LARGE SCALE GENOMIC DNA]</scope>
    <source>
        <strain evidence="3 4">BR3351</strain>
    </source>
</reference>
<sequence>MRLKDKVAIVVGAGQSPGEGMGNGRATALTFAREGAKVLCVDHHLESAQETVAMITAKGGTAAAFKADVTKSADIKAMVADAISRWGRIDVLHNNVGVSLAGGDAELLQITEEAFDRVVAINLKSCILAAKEVIPIMRAQKSGAIINISSMAAITTYPYVAYKATKSAMIAFTEQLAYQNAEYGIRANVILPGLMNTPMAVDTRAREWHRTRAEVEAERDSKVPLRKKMGTGWDVANAALFLASDEANFITGVTLPVDGGASVRRG</sequence>
<evidence type="ECO:0000256" key="1">
    <source>
        <dbReference type="ARBA" id="ARBA00006484"/>
    </source>
</evidence>
<dbReference type="InterPro" id="IPR036291">
    <property type="entry name" value="NAD(P)-bd_dom_sf"/>
</dbReference>
<dbReference type="Pfam" id="PF13561">
    <property type="entry name" value="adh_short_C2"/>
    <property type="match status" value="1"/>
</dbReference>
<accession>A0A0R3DBI7</accession>